<dbReference type="RefSeq" id="WP_249454099.1">
    <property type="nucleotide sequence ID" value="NZ_CP097253.1"/>
</dbReference>
<keyword evidence="4" id="KW-1185">Reference proteome</keyword>
<feature type="domain" description="Alpha/beta hydrolase" evidence="2">
    <location>
        <begin position="44"/>
        <end position="484"/>
    </location>
</feature>
<proteinExistence type="predicted"/>
<keyword evidence="3" id="KW-0378">Hydrolase</keyword>
<dbReference type="InterPro" id="IPR045394">
    <property type="entry name" value="Abhydrolase_dom"/>
</dbReference>
<evidence type="ECO:0000256" key="1">
    <source>
        <dbReference type="SAM" id="SignalP"/>
    </source>
</evidence>
<feature type="signal peptide" evidence="1">
    <location>
        <begin position="1"/>
        <end position="24"/>
    </location>
</feature>
<dbReference type="Pfam" id="PF20091">
    <property type="entry name" value="Abhydrolase_10"/>
    <property type="match status" value="1"/>
</dbReference>
<gene>
    <name evidence="3" type="ORF">M1K48_07760</name>
</gene>
<keyword evidence="1" id="KW-0732">Signal</keyword>
<evidence type="ECO:0000313" key="4">
    <source>
        <dbReference type="Proteomes" id="UP000831921"/>
    </source>
</evidence>
<protein>
    <submittedName>
        <fullName evidence="3">Alpha/beta hydrolase domain-containing protein</fullName>
    </submittedName>
</protein>
<evidence type="ECO:0000259" key="2">
    <source>
        <dbReference type="Pfam" id="PF20091"/>
    </source>
</evidence>
<feature type="chain" id="PRO_5045779136" evidence="1">
    <location>
        <begin position="25"/>
        <end position="496"/>
    </location>
</feature>
<dbReference type="EMBL" id="CP097253">
    <property type="protein sequence ID" value="UUR06854.1"/>
    <property type="molecule type" value="Genomic_DNA"/>
</dbReference>
<name>A0ABY5MSD6_9SPHN</name>
<evidence type="ECO:0000313" key="3">
    <source>
        <dbReference type="EMBL" id="UUR06854.1"/>
    </source>
</evidence>
<reference evidence="3 4" key="1">
    <citation type="submission" date="2022-05" db="EMBL/GenBank/DDBJ databases">
        <title>S8-45 Sphingomonas ultraviolaceadurans.</title>
        <authorList>
            <person name="Liu Y."/>
        </authorList>
    </citation>
    <scope>NUCLEOTIDE SEQUENCE [LARGE SCALE GENOMIC DNA]</scope>
    <source>
        <strain evidence="3 4">S8-45</strain>
    </source>
</reference>
<dbReference type="GO" id="GO:0016787">
    <property type="term" value="F:hydrolase activity"/>
    <property type="evidence" value="ECO:0007669"/>
    <property type="project" value="UniProtKB-KW"/>
</dbReference>
<accession>A0ABY5MSD6</accession>
<organism evidence="3 4">
    <name type="scientific">Sphingomonas glaciei</name>
    <dbReference type="NCBI Taxonomy" id="2938948"/>
    <lineage>
        <taxon>Bacteria</taxon>
        <taxon>Pseudomonadati</taxon>
        <taxon>Pseudomonadota</taxon>
        <taxon>Alphaproteobacteria</taxon>
        <taxon>Sphingomonadales</taxon>
        <taxon>Sphingomonadaceae</taxon>
        <taxon>Sphingomonas</taxon>
    </lineage>
</organism>
<sequence>MKLPTVALLWLFALLSLAPGKVEAAEVRRAPEATAASPMWLDPAEPGSAAEVALRRAGYVREEWFQSGTANVYGDGLAVVQRGVHYVTRLIVIRPRNPRRFSGTVQLNPAHPFRGNDNWQTLAPYVLERGDAFVSVMSGADENTRRARAGPAPVMAPLTLSWFNPARYAPIRWPAEEDGIRWDVLTDTARLLRDPAGPLRGLAVRRVFASGWSFTGSLLRTFINEGFHDRARQGSGKPLIDGYLIGISGFSFRSGYLPLNSRLPVPGVDDPRRPNRAIDVPVIELQSENEAITNREPQTPDRDRGPGAHRLYELPGTTHGSGGTRTYLAERQIAWRLKQRFTAPVDACPYPASDIDIADYARAAHANLERWAREGVPPPRAARLQHRALVQLSDVDGNTLGDIRPAQISVPLARYGKAPDGANCDPTAPGIGSPAIPMRRVPLSRERLRQLYPGGAADYLHRFDAAIDALVGARWLRAPEARRQKAEARRQAAATF</sequence>
<dbReference type="Proteomes" id="UP000831921">
    <property type="component" value="Chromosome"/>
</dbReference>